<evidence type="ECO:0000313" key="7">
    <source>
        <dbReference type="EMBL" id="TKR96799.1"/>
    </source>
</evidence>
<dbReference type="Proteomes" id="UP000298663">
    <property type="component" value="Unassembled WGS sequence"/>
</dbReference>
<dbReference type="AlphaFoldDB" id="A0A4U5PJG4"/>
<protein>
    <recommendedName>
        <fullName evidence="9">Insulin-like domain-containing protein</fullName>
    </recommendedName>
</protein>
<proteinExistence type="inferred from homology"/>
<dbReference type="Gene3D" id="1.10.100.10">
    <property type="entry name" value="Insulin-like"/>
    <property type="match status" value="1"/>
</dbReference>
<evidence type="ECO:0000256" key="4">
    <source>
        <dbReference type="ARBA" id="ARBA00022729"/>
    </source>
</evidence>
<sequence>MLSFSLEFDSCSDQSGARSHLLCRVRNGTLGQSTALFDTQKSIMRIFQIVFVLLFLAAVLAYQSDRPTRQCGMKLIERVRGICGNSILATPYIKLGPSCCEQRCTRKFIKNVVCPDQI</sequence>
<evidence type="ECO:0000256" key="5">
    <source>
        <dbReference type="ARBA" id="ARBA00023157"/>
    </source>
</evidence>
<keyword evidence="3" id="KW-0964">Secreted</keyword>
<keyword evidence="5" id="KW-1015">Disulfide bond</keyword>
<name>A0A4U5PJG4_STECR</name>
<keyword evidence="6" id="KW-0812">Transmembrane</keyword>
<accession>A0A4U5PJG4</accession>
<keyword evidence="6" id="KW-1133">Transmembrane helix</keyword>
<dbReference type="SUPFAM" id="SSF56994">
    <property type="entry name" value="Insulin-like"/>
    <property type="match status" value="1"/>
</dbReference>
<comment type="subcellular location">
    <subcellularLocation>
        <location evidence="1">Secreted</location>
    </subcellularLocation>
</comment>
<dbReference type="InterPro" id="IPR003235">
    <property type="entry name" value="Nem_insulin-like_b-type"/>
</dbReference>
<dbReference type="EMBL" id="AZBU02000002">
    <property type="protein sequence ID" value="TKR96799.1"/>
    <property type="molecule type" value="Genomic_DNA"/>
</dbReference>
<keyword evidence="8" id="KW-1185">Reference proteome</keyword>
<comment type="caution">
    <text evidence="7">The sequence shown here is derived from an EMBL/GenBank/DDBJ whole genome shotgun (WGS) entry which is preliminary data.</text>
</comment>
<feature type="transmembrane region" description="Helical" evidence="6">
    <location>
        <begin position="43"/>
        <end position="62"/>
    </location>
</feature>
<organism evidence="7 8">
    <name type="scientific">Steinernema carpocapsae</name>
    <name type="common">Entomopathogenic nematode</name>
    <dbReference type="NCBI Taxonomy" id="34508"/>
    <lineage>
        <taxon>Eukaryota</taxon>
        <taxon>Metazoa</taxon>
        <taxon>Ecdysozoa</taxon>
        <taxon>Nematoda</taxon>
        <taxon>Chromadorea</taxon>
        <taxon>Rhabditida</taxon>
        <taxon>Tylenchina</taxon>
        <taxon>Panagrolaimomorpha</taxon>
        <taxon>Strongyloidoidea</taxon>
        <taxon>Steinernematidae</taxon>
        <taxon>Steinernema</taxon>
    </lineage>
</organism>
<dbReference type="GO" id="GO:0005576">
    <property type="term" value="C:extracellular region"/>
    <property type="evidence" value="ECO:0007669"/>
    <property type="project" value="UniProtKB-SubCell"/>
</dbReference>
<keyword evidence="6" id="KW-0472">Membrane</keyword>
<evidence type="ECO:0000256" key="6">
    <source>
        <dbReference type="SAM" id="Phobius"/>
    </source>
</evidence>
<evidence type="ECO:0000256" key="1">
    <source>
        <dbReference type="ARBA" id="ARBA00004613"/>
    </source>
</evidence>
<reference evidence="7 8" key="2">
    <citation type="journal article" date="2019" name="G3 (Bethesda)">
        <title>Hybrid Assembly of the Genome of the Entomopathogenic Nematode Steinernema carpocapsae Identifies the X-Chromosome.</title>
        <authorList>
            <person name="Serra L."/>
            <person name="Macchietto M."/>
            <person name="Macias-Munoz A."/>
            <person name="McGill C.J."/>
            <person name="Rodriguez I.M."/>
            <person name="Rodriguez B."/>
            <person name="Murad R."/>
            <person name="Mortazavi A."/>
        </authorList>
    </citation>
    <scope>NUCLEOTIDE SEQUENCE [LARGE SCALE GENOMIC DNA]</scope>
    <source>
        <strain evidence="7 8">ALL</strain>
    </source>
</reference>
<evidence type="ECO:0000256" key="3">
    <source>
        <dbReference type="ARBA" id="ARBA00022525"/>
    </source>
</evidence>
<evidence type="ECO:0000313" key="8">
    <source>
        <dbReference type="Proteomes" id="UP000298663"/>
    </source>
</evidence>
<evidence type="ECO:0000256" key="2">
    <source>
        <dbReference type="ARBA" id="ARBA00009034"/>
    </source>
</evidence>
<keyword evidence="4" id="KW-0732">Signal</keyword>
<dbReference type="Pfam" id="PF03488">
    <property type="entry name" value="Ins_beta"/>
    <property type="match status" value="1"/>
</dbReference>
<reference evidence="7 8" key="1">
    <citation type="journal article" date="2015" name="Genome Biol.">
        <title>Comparative genomics of Steinernema reveals deeply conserved gene regulatory networks.</title>
        <authorList>
            <person name="Dillman A.R."/>
            <person name="Macchietto M."/>
            <person name="Porter C.F."/>
            <person name="Rogers A."/>
            <person name="Williams B."/>
            <person name="Antoshechkin I."/>
            <person name="Lee M.M."/>
            <person name="Goodwin Z."/>
            <person name="Lu X."/>
            <person name="Lewis E.E."/>
            <person name="Goodrich-Blair H."/>
            <person name="Stock S.P."/>
            <person name="Adams B.J."/>
            <person name="Sternberg P.W."/>
            <person name="Mortazavi A."/>
        </authorList>
    </citation>
    <scope>NUCLEOTIDE SEQUENCE [LARGE SCALE GENOMIC DNA]</scope>
    <source>
        <strain evidence="7 8">ALL</strain>
    </source>
</reference>
<dbReference type="InterPro" id="IPR036438">
    <property type="entry name" value="Insulin-like_sf"/>
</dbReference>
<evidence type="ECO:0008006" key="9">
    <source>
        <dbReference type="Google" id="ProtNLM"/>
    </source>
</evidence>
<comment type="similarity">
    <text evidence="2">Belongs to the insulin family.</text>
</comment>
<gene>
    <name evidence="7" type="ORF">L596_010768</name>
</gene>
<dbReference type="GO" id="GO:0005179">
    <property type="term" value="F:hormone activity"/>
    <property type="evidence" value="ECO:0007669"/>
    <property type="project" value="InterPro"/>
</dbReference>